<accession>A0AAV6LKL8</accession>
<dbReference type="EMBL" id="JACTNZ010000001">
    <property type="protein sequence ID" value="KAG5565678.1"/>
    <property type="molecule type" value="Genomic_DNA"/>
</dbReference>
<reference evidence="2" key="1">
    <citation type="submission" date="2020-08" db="EMBL/GenBank/DDBJ databases">
        <title>Plant Genome Project.</title>
        <authorList>
            <person name="Zhang R.-G."/>
        </authorList>
    </citation>
    <scope>NUCLEOTIDE SEQUENCE</scope>
    <source>
        <strain evidence="2">WSP0</strain>
        <tissue evidence="2">Leaf</tissue>
    </source>
</reference>
<organism evidence="2 3">
    <name type="scientific">Rhododendron griersonianum</name>
    <dbReference type="NCBI Taxonomy" id="479676"/>
    <lineage>
        <taxon>Eukaryota</taxon>
        <taxon>Viridiplantae</taxon>
        <taxon>Streptophyta</taxon>
        <taxon>Embryophyta</taxon>
        <taxon>Tracheophyta</taxon>
        <taxon>Spermatophyta</taxon>
        <taxon>Magnoliopsida</taxon>
        <taxon>eudicotyledons</taxon>
        <taxon>Gunneridae</taxon>
        <taxon>Pentapetalae</taxon>
        <taxon>asterids</taxon>
        <taxon>Ericales</taxon>
        <taxon>Ericaceae</taxon>
        <taxon>Ericoideae</taxon>
        <taxon>Rhodoreae</taxon>
        <taxon>Rhododendron</taxon>
    </lineage>
</organism>
<protein>
    <submittedName>
        <fullName evidence="2">Uncharacterized protein</fullName>
    </submittedName>
</protein>
<name>A0AAV6LKL8_9ERIC</name>
<feature type="compositionally biased region" description="Basic residues" evidence="1">
    <location>
        <begin position="72"/>
        <end position="88"/>
    </location>
</feature>
<feature type="compositionally biased region" description="Acidic residues" evidence="1">
    <location>
        <begin position="45"/>
        <end position="62"/>
    </location>
</feature>
<evidence type="ECO:0000313" key="3">
    <source>
        <dbReference type="Proteomes" id="UP000823749"/>
    </source>
</evidence>
<proteinExistence type="predicted"/>
<evidence type="ECO:0000256" key="1">
    <source>
        <dbReference type="SAM" id="MobiDB-lite"/>
    </source>
</evidence>
<keyword evidence="3" id="KW-1185">Reference proteome</keyword>
<dbReference type="Proteomes" id="UP000823749">
    <property type="component" value="Chromosome 1"/>
</dbReference>
<feature type="region of interest" description="Disordered" evidence="1">
    <location>
        <begin position="39"/>
        <end position="102"/>
    </location>
</feature>
<dbReference type="AlphaFoldDB" id="A0AAV6LKL8"/>
<sequence length="141" mass="16328">MTRGLKKSFKEDNIIKQTEVMAAMSEWWHEGFWRKHYDKTYEGSSDGEENYDEEVNDEEASEQEANNCPPPPKKKKSEGESKKKKKVQVRVSEGRGRSKEGVGGSLFDLMVIYFDLNLLNVKIGKEPQPPITLWMKKLMEI</sequence>
<gene>
    <name evidence="2" type="ORF">RHGRI_001553</name>
</gene>
<evidence type="ECO:0000313" key="2">
    <source>
        <dbReference type="EMBL" id="KAG5565678.1"/>
    </source>
</evidence>
<comment type="caution">
    <text evidence="2">The sequence shown here is derived from an EMBL/GenBank/DDBJ whole genome shotgun (WGS) entry which is preliminary data.</text>
</comment>